<feature type="region of interest" description="Disordered" evidence="1">
    <location>
        <begin position="550"/>
        <end position="601"/>
    </location>
</feature>
<feature type="compositionally biased region" description="Low complexity" evidence="1">
    <location>
        <begin position="387"/>
        <end position="402"/>
    </location>
</feature>
<feature type="compositionally biased region" description="Basic and acidic residues" evidence="1">
    <location>
        <begin position="498"/>
        <end position="508"/>
    </location>
</feature>
<feature type="compositionally biased region" description="Polar residues" evidence="1">
    <location>
        <begin position="553"/>
        <end position="569"/>
    </location>
</feature>
<comment type="caution">
    <text evidence="2">The sequence shown here is derived from an EMBL/GenBank/DDBJ whole genome shotgun (WGS) entry which is preliminary data.</text>
</comment>
<feature type="compositionally biased region" description="Low complexity" evidence="1">
    <location>
        <begin position="339"/>
        <end position="351"/>
    </location>
</feature>
<feature type="compositionally biased region" description="Low complexity" evidence="1">
    <location>
        <begin position="437"/>
        <end position="456"/>
    </location>
</feature>
<feature type="compositionally biased region" description="Polar residues" evidence="1">
    <location>
        <begin position="25"/>
        <end position="34"/>
    </location>
</feature>
<feature type="compositionally biased region" description="Basic residues" evidence="1">
    <location>
        <begin position="10"/>
        <end position="24"/>
    </location>
</feature>
<feature type="compositionally biased region" description="Acidic residues" evidence="1">
    <location>
        <begin position="251"/>
        <end position="260"/>
    </location>
</feature>
<proteinExistence type="predicted"/>
<reference evidence="2 3" key="1">
    <citation type="journal article" date="2021" name="Elife">
        <title>Chloroplast acquisition without the gene transfer in kleptoplastic sea slugs, Plakobranchus ocellatus.</title>
        <authorList>
            <person name="Maeda T."/>
            <person name="Takahashi S."/>
            <person name="Yoshida T."/>
            <person name="Shimamura S."/>
            <person name="Takaki Y."/>
            <person name="Nagai Y."/>
            <person name="Toyoda A."/>
            <person name="Suzuki Y."/>
            <person name="Arimoto A."/>
            <person name="Ishii H."/>
            <person name="Satoh N."/>
            <person name="Nishiyama T."/>
            <person name="Hasebe M."/>
            <person name="Maruyama T."/>
            <person name="Minagawa J."/>
            <person name="Obokata J."/>
            <person name="Shigenobu S."/>
        </authorList>
    </citation>
    <scope>NUCLEOTIDE SEQUENCE [LARGE SCALE GENOMIC DNA]</scope>
</reference>
<feature type="region of interest" description="Disordered" evidence="1">
    <location>
        <begin position="1"/>
        <end position="56"/>
    </location>
</feature>
<feature type="compositionally biased region" description="Basic and acidic residues" evidence="1">
    <location>
        <begin position="199"/>
        <end position="227"/>
    </location>
</feature>
<sequence length="626" mass="67393">MRGMGGSFARHQRHSPVFGHHHGSRSPTAANSPAGTPPHGGSGARDGEGGDGQINSILLPVNQRYLASKGYYRQQGWPRGSYIEPEEDREAAGEETRADAMSKRKMFQKTRSQRQNWSLCDSGEKENDLASHGGGGGAGGDKTRTSSSGRDEWFTKSMDDSLSQDEGMRARIDSVGLNTFFSTTTEESSTDSLDAGGSDTERALEEIRRQYYESQNSERKESEELFLPKRKGDKKTSFGDLLNSSGIGVFQEEDSEENAEEDKVKKARRFGTGDAVLDRLKISSDGDDEGTGGSYLIPDENNRSNNYFISPASSRQTTVEKSPTLHSSNDDDFPHNEDNCNTNEGDNNNNSPDEKDKVVATNNRANLKERGGRTDSKEVKIIVSSFSSGTSWQSNSKSSSASPEIGKMTEANVGNNNNSSNSSNNNKLTVERAQQASSDSGSSSSGATTVGVPVSTDADADGATPRNVLSEESDGITDRDSISRTHSPCGFPPSRPDSGSRTRSDSHKFALTTSCCQTSETDFIMAAQAELGEAVNATVRRSSPLAALGISARAQNKSGGADTSTTQQKEGGDRLSVKEADREGDTGSGDGQSKVRLSALPTSINPLELMRRLRRSQGKQNVMFFR</sequence>
<evidence type="ECO:0000256" key="1">
    <source>
        <dbReference type="SAM" id="MobiDB-lite"/>
    </source>
</evidence>
<feature type="compositionally biased region" description="Basic and acidic residues" evidence="1">
    <location>
        <begin position="366"/>
        <end position="380"/>
    </location>
</feature>
<dbReference type="EMBL" id="BLXT01004955">
    <property type="protein sequence ID" value="GFO18411.1"/>
    <property type="molecule type" value="Genomic_DNA"/>
</dbReference>
<name>A0AAV4BDB8_9GAST</name>
<organism evidence="2 3">
    <name type="scientific">Plakobranchus ocellatus</name>
    <dbReference type="NCBI Taxonomy" id="259542"/>
    <lineage>
        <taxon>Eukaryota</taxon>
        <taxon>Metazoa</taxon>
        <taxon>Spiralia</taxon>
        <taxon>Lophotrochozoa</taxon>
        <taxon>Mollusca</taxon>
        <taxon>Gastropoda</taxon>
        <taxon>Heterobranchia</taxon>
        <taxon>Euthyneura</taxon>
        <taxon>Panpulmonata</taxon>
        <taxon>Sacoglossa</taxon>
        <taxon>Placobranchoidea</taxon>
        <taxon>Plakobranchidae</taxon>
        <taxon>Plakobranchus</taxon>
    </lineage>
</organism>
<feature type="compositionally biased region" description="Basic and acidic residues" evidence="1">
    <location>
        <begin position="570"/>
        <end position="585"/>
    </location>
</feature>
<accession>A0AAV4BDB8</accession>
<feature type="compositionally biased region" description="Basic and acidic residues" evidence="1">
    <location>
        <begin position="90"/>
        <end position="102"/>
    </location>
</feature>
<evidence type="ECO:0000313" key="2">
    <source>
        <dbReference type="EMBL" id="GFO18411.1"/>
    </source>
</evidence>
<dbReference type="AlphaFoldDB" id="A0AAV4BDB8"/>
<feature type="region of interest" description="Disordered" evidence="1">
    <location>
        <begin position="182"/>
        <end position="508"/>
    </location>
</feature>
<feature type="compositionally biased region" description="Low complexity" evidence="1">
    <location>
        <begin position="415"/>
        <end position="426"/>
    </location>
</feature>
<feature type="region of interest" description="Disordered" evidence="1">
    <location>
        <begin position="76"/>
        <end position="166"/>
    </location>
</feature>
<feature type="compositionally biased region" description="Basic and acidic residues" evidence="1">
    <location>
        <begin position="328"/>
        <end position="338"/>
    </location>
</feature>
<evidence type="ECO:0000313" key="3">
    <source>
        <dbReference type="Proteomes" id="UP000735302"/>
    </source>
</evidence>
<protein>
    <submittedName>
        <fullName evidence="2">Uncharacterized protein</fullName>
    </submittedName>
</protein>
<feature type="compositionally biased region" description="Polar residues" evidence="1">
    <location>
        <begin position="303"/>
        <end position="327"/>
    </location>
</feature>
<feature type="compositionally biased region" description="Basic residues" evidence="1">
    <location>
        <begin position="103"/>
        <end position="112"/>
    </location>
</feature>
<feature type="compositionally biased region" description="Basic and acidic residues" evidence="1">
    <location>
        <begin position="141"/>
        <end position="159"/>
    </location>
</feature>
<gene>
    <name evidence="2" type="ORF">PoB_004491600</name>
</gene>
<dbReference type="Proteomes" id="UP000735302">
    <property type="component" value="Unassembled WGS sequence"/>
</dbReference>
<keyword evidence="3" id="KW-1185">Reference proteome</keyword>